<evidence type="ECO:0008006" key="10">
    <source>
        <dbReference type="Google" id="ProtNLM"/>
    </source>
</evidence>
<dbReference type="InterPro" id="IPR057724">
    <property type="entry name" value="TCTN1-3_N"/>
</dbReference>
<comment type="caution">
    <text evidence="8">The sequence shown here is derived from an EMBL/GenBank/DDBJ whole genome shotgun (WGS) entry which is preliminary data.</text>
</comment>
<protein>
    <recommendedName>
        <fullName evidence="10">Tectonic domain-containing protein</fullName>
    </recommendedName>
</protein>
<evidence type="ECO:0000256" key="3">
    <source>
        <dbReference type="ARBA" id="ARBA00022729"/>
    </source>
</evidence>
<evidence type="ECO:0000256" key="2">
    <source>
        <dbReference type="ARBA" id="ARBA00011495"/>
    </source>
</evidence>
<evidence type="ECO:0000313" key="8">
    <source>
        <dbReference type="EMBL" id="KAK9965374.1"/>
    </source>
</evidence>
<gene>
    <name evidence="8" type="ORF">ABG768_004469</name>
</gene>
<sequence>MVTDFNITDQIPLSTDLSPYPFTFTDNAPTNQSRSTTEATNELRAEINSSYPLKLNTNDSSATATPKGTFTGGSAVLPTDATIVPITSPSDCLCDVTPDFCDIGCCCDVMDCGLLNLSYVFNSCGQDVRSGVCLEGWLMFRTQIDPALVTLTGNLFCVQREEEKQSAAQTSARFHPKSLYPLLLRQPTAFNSQKNKFYKVDDIILTFYDRTSKVSTLRQPSPGPVSSACINNNPARFMRSSYLSCSRAVTARSCVDDRSFNALTYYTGFRLLRVPRAQVESSPDLVIPISTVSDWPEPLEQNGSCLNVVSKVEYVIEYTGKGEIAKATLNIELLNTTIDTQLLQKHMVIFQLVTLTHPVATPTPPSPPEGLKPESPLVGWFGENSQPLTVLGLSDDGGCSADLGNRPPVLFKQNTVTGCTFRSSSSDCGVLRAELLSILAGIAVPDLISMTAGSQTDQSRVISQDCSTPASDACETGCLLPVSLSLRVLWAQRGLRALPQNHILGAKFIFGCQRLKCPLRSSVPLTSEVMFSDATVYPEAPGGGGDQPEWKFPFAFFSRGVGEFDQE</sequence>
<comment type="similarity">
    <text evidence="1">Belongs to the tectonic family.</text>
</comment>
<dbReference type="GO" id="GO:0060271">
    <property type="term" value="P:cilium assembly"/>
    <property type="evidence" value="ECO:0007669"/>
    <property type="project" value="TreeGrafter"/>
</dbReference>
<evidence type="ECO:0000256" key="1">
    <source>
        <dbReference type="ARBA" id="ARBA00007633"/>
    </source>
</evidence>
<evidence type="ECO:0000313" key="9">
    <source>
        <dbReference type="Proteomes" id="UP001479290"/>
    </source>
</evidence>
<dbReference type="Pfam" id="PF07773">
    <property type="entry name" value="TCTN_DUF1619"/>
    <property type="match status" value="2"/>
</dbReference>
<proteinExistence type="inferred from homology"/>
<dbReference type="PANTHER" id="PTHR14611">
    <property type="entry name" value="TECTONIC FAMILY MEMBER"/>
    <property type="match status" value="1"/>
</dbReference>
<keyword evidence="5" id="KW-0325">Glycoprotein</keyword>
<keyword evidence="3" id="KW-0732">Signal</keyword>
<reference evidence="8 9" key="1">
    <citation type="submission" date="2024-05" db="EMBL/GenBank/DDBJ databases">
        <title>A high-quality chromosomal-level genome assembly of Topmouth culter (Culter alburnus).</title>
        <authorList>
            <person name="Zhao H."/>
        </authorList>
    </citation>
    <scope>NUCLEOTIDE SEQUENCE [LARGE SCALE GENOMIC DNA]</scope>
    <source>
        <strain evidence="8">CATC2023</strain>
        <tissue evidence="8">Muscle</tissue>
    </source>
</reference>
<dbReference type="InterPro" id="IPR011677">
    <property type="entry name" value="TCTN1-3_dom"/>
</dbReference>
<dbReference type="PANTHER" id="PTHR14611:SF4">
    <property type="entry name" value="TECTONIC-3"/>
    <property type="match status" value="1"/>
</dbReference>
<comment type="subunit">
    <text evidence="2">Part of the tectonic-like complex (also named B9 complex).</text>
</comment>
<name>A0AAW1ZYF1_CULAL</name>
<dbReference type="Pfam" id="PF25752">
    <property type="entry name" value="DUF1619_N"/>
    <property type="match status" value="1"/>
</dbReference>
<evidence type="ECO:0000256" key="5">
    <source>
        <dbReference type="ARBA" id="ARBA00023180"/>
    </source>
</evidence>
<evidence type="ECO:0000259" key="7">
    <source>
        <dbReference type="Pfam" id="PF25752"/>
    </source>
</evidence>
<keyword evidence="9" id="KW-1185">Reference proteome</keyword>
<dbReference type="Proteomes" id="UP001479290">
    <property type="component" value="Unassembled WGS sequence"/>
</dbReference>
<accession>A0AAW1ZYF1</accession>
<feature type="domain" description="Tectonic-1-3" evidence="6">
    <location>
        <begin position="383"/>
        <end position="532"/>
    </location>
</feature>
<keyword evidence="4" id="KW-0970">Cilium biogenesis/degradation</keyword>
<dbReference type="EMBL" id="JAWDJR010000012">
    <property type="protein sequence ID" value="KAK9965374.1"/>
    <property type="molecule type" value="Genomic_DNA"/>
</dbReference>
<organism evidence="8 9">
    <name type="scientific">Culter alburnus</name>
    <name type="common">Topmouth culter</name>
    <dbReference type="NCBI Taxonomy" id="194366"/>
    <lineage>
        <taxon>Eukaryota</taxon>
        <taxon>Metazoa</taxon>
        <taxon>Chordata</taxon>
        <taxon>Craniata</taxon>
        <taxon>Vertebrata</taxon>
        <taxon>Euteleostomi</taxon>
        <taxon>Actinopterygii</taxon>
        <taxon>Neopterygii</taxon>
        <taxon>Teleostei</taxon>
        <taxon>Ostariophysi</taxon>
        <taxon>Cypriniformes</taxon>
        <taxon>Xenocyprididae</taxon>
        <taxon>Xenocypridinae</taxon>
        <taxon>Culter</taxon>
    </lineage>
</organism>
<dbReference type="AlphaFoldDB" id="A0AAW1ZYF1"/>
<evidence type="ECO:0000259" key="6">
    <source>
        <dbReference type="Pfam" id="PF07773"/>
    </source>
</evidence>
<feature type="domain" description="Tectonic-1-3 N-terminal" evidence="7">
    <location>
        <begin position="90"/>
        <end position="166"/>
    </location>
</feature>
<evidence type="ECO:0000256" key="4">
    <source>
        <dbReference type="ARBA" id="ARBA00022794"/>
    </source>
</evidence>
<feature type="domain" description="Tectonic-1-3" evidence="6">
    <location>
        <begin position="197"/>
        <end position="350"/>
    </location>
</feature>
<dbReference type="GO" id="GO:0007224">
    <property type="term" value="P:smoothened signaling pathway"/>
    <property type="evidence" value="ECO:0007669"/>
    <property type="project" value="TreeGrafter"/>
</dbReference>
<dbReference type="InterPro" id="IPR040354">
    <property type="entry name" value="TCTN1-3"/>
</dbReference>